<evidence type="ECO:0000313" key="9">
    <source>
        <dbReference type="WBParaSite" id="SBAD_0000143101-mRNA-1"/>
    </source>
</evidence>
<feature type="transmembrane region" description="Helical" evidence="5">
    <location>
        <begin position="223"/>
        <end position="249"/>
    </location>
</feature>
<dbReference type="SUPFAM" id="SSF81321">
    <property type="entry name" value="Family A G protein-coupled receptor-like"/>
    <property type="match status" value="1"/>
</dbReference>
<dbReference type="WBParaSite" id="SBAD_0000143101-mRNA-1">
    <property type="protein sequence ID" value="SBAD_0000143101-mRNA-1"/>
    <property type="gene ID" value="SBAD_0000143101"/>
</dbReference>
<feature type="transmembrane region" description="Helical" evidence="5">
    <location>
        <begin position="175"/>
        <end position="195"/>
    </location>
</feature>
<dbReference type="PANTHER" id="PTHR46641">
    <property type="entry name" value="FMRFAMIDE RECEPTOR-RELATED"/>
    <property type="match status" value="1"/>
</dbReference>
<keyword evidence="4 5" id="KW-0472">Membrane</keyword>
<feature type="domain" description="G-protein coupled receptors family 1 profile" evidence="6">
    <location>
        <begin position="70"/>
        <end position="318"/>
    </location>
</feature>
<evidence type="ECO:0000256" key="3">
    <source>
        <dbReference type="ARBA" id="ARBA00022989"/>
    </source>
</evidence>
<dbReference type="OrthoDB" id="9831531at2759"/>
<protein>
    <submittedName>
        <fullName evidence="9">G_PROTEIN_RECEP_F1_2 domain-containing protein</fullName>
    </submittedName>
</protein>
<feature type="transmembrane region" description="Helical" evidence="5">
    <location>
        <begin position="57"/>
        <end position="76"/>
    </location>
</feature>
<reference evidence="7 8" key="2">
    <citation type="submission" date="2018-11" db="EMBL/GenBank/DDBJ databases">
        <authorList>
            <consortium name="Pathogen Informatics"/>
        </authorList>
    </citation>
    <scope>NUCLEOTIDE SEQUENCE [LARGE SCALE GENOMIC DNA]</scope>
</reference>
<proteinExistence type="predicted"/>
<name>A0A183ICM8_9BILA</name>
<comment type="subcellular location">
    <subcellularLocation>
        <location evidence="1">Membrane</location>
    </subcellularLocation>
</comment>
<evidence type="ECO:0000313" key="8">
    <source>
        <dbReference type="Proteomes" id="UP000270296"/>
    </source>
</evidence>
<dbReference type="EMBL" id="UZAM01006806">
    <property type="protein sequence ID" value="VDO94148.1"/>
    <property type="molecule type" value="Genomic_DNA"/>
</dbReference>
<dbReference type="InterPro" id="IPR052954">
    <property type="entry name" value="GPCR-Ligand_Int"/>
</dbReference>
<dbReference type="InterPro" id="IPR017452">
    <property type="entry name" value="GPCR_Rhodpsn_7TM"/>
</dbReference>
<dbReference type="GO" id="GO:0016020">
    <property type="term" value="C:membrane"/>
    <property type="evidence" value="ECO:0007669"/>
    <property type="project" value="UniProtKB-SubCell"/>
</dbReference>
<keyword evidence="2 5" id="KW-0812">Transmembrane</keyword>
<accession>A0A183ICM8</accession>
<evidence type="ECO:0000256" key="4">
    <source>
        <dbReference type="ARBA" id="ARBA00023136"/>
    </source>
</evidence>
<organism evidence="9">
    <name type="scientific">Soboliphyme baturini</name>
    <dbReference type="NCBI Taxonomy" id="241478"/>
    <lineage>
        <taxon>Eukaryota</taxon>
        <taxon>Metazoa</taxon>
        <taxon>Ecdysozoa</taxon>
        <taxon>Nematoda</taxon>
        <taxon>Enoplea</taxon>
        <taxon>Dorylaimia</taxon>
        <taxon>Dioctophymatida</taxon>
        <taxon>Dioctophymatoidea</taxon>
        <taxon>Soboliphymatidae</taxon>
        <taxon>Soboliphyme</taxon>
    </lineage>
</organism>
<reference evidence="9" key="1">
    <citation type="submission" date="2016-06" db="UniProtKB">
        <authorList>
            <consortium name="WormBaseParasite"/>
        </authorList>
    </citation>
    <scope>IDENTIFICATION</scope>
</reference>
<evidence type="ECO:0000256" key="5">
    <source>
        <dbReference type="SAM" id="Phobius"/>
    </source>
</evidence>
<evidence type="ECO:0000256" key="2">
    <source>
        <dbReference type="ARBA" id="ARBA00022692"/>
    </source>
</evidence>
<evidence type="ECO:0000256" key="1">
    <source>
        <dbReference type="ARBA" id="ARBA00004370"/>
    </source>
</evidence>
<dbReference type="PROSITE" id="PS50262">
    <property type="entry name" value="G_PROTEIN_RECEP_F1_2"/>
    <property type="match status" value="1"/>
</dbReference>
<dbReference type="PANTHER" id="PTHR46641:SF2">
    <property type="entry name" value="FMRFAMIDE RECEPTOR"/>
    <property type="match status" value="1"/>
</dbReference>
<evidence type="ECO:0000313" key="7">
    <source>
        <dbReference type="EMBL" id="VDO94148.1"/>
    </source>
</evidence>
<feature type="transmembrane region" description="Helical" evidence="5">
    <location>
        <begin position="305"/>
        <end position="332"/>
    </location>
</feature>
<sequence length="413" mass="47527">MDLDSCFEKELSLDCFTSLNYSTVVERTEGNRIAEQQWNDIVARIDYEKRLNDNVENVIICCISLLGINGAIWAILTLHQRSYRERRIFFLLMNAGCAADLAFNIIALPLYYLRTVGYRHAKRSLILLELICIGRPLIYTLSQFSDFTVVLLALERYLSLCHLTYRHSVSSRRKTCHFMAALLPALLISCVRFYYIKQYAVIRVGEGETVTYDLQTDPFAETWYFITLCLFNDGVVPLVMIIATTYFTVSIVRVVHRRSAALQMSMKMGLFDGSSKALGHPVSGMEYTVSKLVQKQEKLNRNRNMIALILITSFGFYVNQTINMATTGIMVWETLTGKVTMCNSEKKIRDWLEGALRMLAVDTALNIFDSLSHSMNFYAYLALNRTFRNELVAMLLRVRTVRRFCVGLYDWNK</sequence>
<evidence type="ECO:0000259" key="6">
    <source>
        <dbReference type="PROSITE" id="PS50262"/>
    </source>
</evidence>
<dbReference type="Gene3D" id="1.20.1070.10">
    <property type="entry name" value="Rhodopsin 7-helix transmembrane proteins"/>
    <property type="match status" value="1"/>
</dbReference>
<keyword evidence="3 5" id="KW-1133">Transmembrane helix</keyword>
<feature type="transmembrane region" description="Helical" evidence="5">
    <location>
        <begin position="88"/>
        <end position="113"/>
    </location>
</feature>
<dbReference type="AlphaFoldDB" id="A0A183ICM8"/>
<gene>
    <name evidence="7" type="ORF">SBAD_LOCUS1372</name>
</gene>
<dbReference type="Proteomes" id="UP000270296">
    <property type="component" value="Unassembled WGS sequence"/>
</dbReference>
<keyword evidence="8" id="KW-1185">Reference proteome</keyword>